<comment type="caution">
    <text evidence="8">The sequence shown here is derived from an EMBL/GenBank/DDBJ whole genome shotgun (WGS) entry which is preliminary data.</text>
</comment>
<dbReference type="InterPro" id="IPR013154">
    <property type="entry name" value="ADH-like_N"/>
</dbReference>
<comment type="similarity">
    <text evidence="6">Belongs to the zinc-containing alcohol dehydrogenase family.</text>
</comment>
<protein>
    <submittedName>
        <fullName evidence="8">Zinc-binding dehydrogenase</fullName>
    </submittedName>
</protein>
<dbReference type="GO" id="GO:0008270">
    <property type="term" value="F:zinc ion binding"/>
    <property type="evidence" value="ECO:0007669"/>
    <property type="project" value="InterPro"/>
</dbReference>
<dbReference type="CDD" id="cd08279">
    <property type="entry name" value="Zn_ADH_class_III"/>
    <property type="match status" value="1"/>
</dbReference>
<dbReference type="GO" id="GO:0046294">
    <property type="term" value="P:formaldehyde catabolic process"/>
    <property type="evidence" value="ECO:0007669"/>
    <property type="project" value="TreeGrafter"/>
</dbReference>
<keyword evidence="4" id="KW-0560">Oxidoreductase</keyword>
<dbReference type="Pfam" id="PF08240">
    <property type="entry name" value="ADH_N"/>
    <property type="match status" value="1"/>
</dbReference>
<gene>
    <name evidence="8" type="ORF">GLS40_15075</name>
</gene>
<evidence type="ECO:0000313" key="8">
    <source>
        <dbReference type="EMBL" id="MWB79360.1"/>
    </source>
</evidence>
<dbReference type="GO" id="GO:0051903">
    <property type="term" value="F:S-(hydroxymethyl)glutathione dehydrogenase [NAD(P)+] activity"/>
    <property type="evidence" value="ECO:0007669"/>
    <property type="project" value="TreeGrafter"/>
</dbReference>
<dbReference type="InterPro" id="IPR020843">
    <property type="entry name" value="ER"/>
</dbReference>
<evidence type="ECO:0000256" key="2">
    <source>
        <dbReference type="ARBA" id="ARBA00022723"/>
    </source>
</evidence>
<evidence type="ECO:0000259" key="7">
    <source>
        <dbReference type="SMART" id="SM00829"/>
    </source>
</evidence>
<evidence type="ECO:0000256" key="1">
    <source>
        <dbReference type="ARBA" id="ARBA00001947"/>
    </source>
</evidence>
<dbReference type="AlphaFoldDB" id="A0A844WFQ2"/>
<keyword evidence="3 6" id="KW-0862">Zinc</keyword>
<dbReference type="Proteomes" id="UP000443843">
    <property type="component" value="Unassembled WGS sequence"/>
</dbReference>
<feature type="domain" description="Enoyl reductase (ER)" evidence="7">
    <location>
        <begin position="10"/>
        <end position="357"/>
    </location>
</feature>
<dbReference type="PANTHER" id="PTHR43880:SF12">
    <property type="entry name" value="ALCOHOL DEHYDROGENASE CLASS-3"/>
    <property type="match status" value="1"/>
</dbReference>
<evidence type="ECO:0000256" key="4">
    <source>
        <dbReference type="ARBA" id="ARBA00023002"/>
    </source>
</evidence>
<sequence>MKAAILEQHGQPLVIADVALGNMGAHEVRVRTAAVGLCHSDLHFIDGTVSQPMPVVLGHEVSGVVEAVGPEVRRLKPGDHVVGCLSVFCGTCEHCISGQMVLCANPDVKHAPGVARRLTRQGAHVGQAFNLGAFAEELLVHENALVKIREDMPLDRAALIGCGVLTGTGSVFRTAQVPPGATVAVIGCGGVGLSAVMGAQLAGALRIIAIDRLPSKLDMAREFGATDTVNPGDGDPVQQVMELTGGGVDYAFECIGLKPTAEQAFNMLGAGGTATLMGVMPADMILEIPGRSFLRQKRIIGSLMGSNQFPTDIPRLVDFYMQGRLPLDRLISRRLKLEEINDGFRALQAGEVARSVITFE</sequence>
<dbReference type="GO" id="GO:0005829">
    <property type="term" value="C:cytosol"/>
    <property type="evidence" value="ECO:0007669"/>
    <property type="project" value="TreeGrafter"/>
</dbReference>
<comment type="cofactor">
    <cofactor evidence="1 6">
        <name>Zn(2+)</name>
        <dbReference type="ChEBI" id="CHEBI:29105"/>
    </cofactor>
</comment>
<name>A0A844WFQ2_9RHOB</name>
<evidence type="ECO:0000256" key="5">
    <source>
        <dbReference type="ARBA" id="ARBA00023027"/>
    </source>
</evidence>
<dbReference type="PROSITE" id="PS00059">
    <property type="entry name" value="ADH_ZINC"/>
    <property type="match status" value="1"/>
</dbReference>
<dbReference type="InterPro" id="IPR002328">
    <property type="entry name" value="ADH_Zn_CS"/>
</dbReference>
<keyword evidence="2 6" id="KW-0479">Metal-binding</keyword>
<dbReference type="InterPro" id="IPR036291">
    <property type="entry name" value="NAD(P)-bd_dom_sf"/>
</dbReference>
<dbReference type="Pfam" id="PF00107">
    <property type="entry name" value="ADH_zinc_N"/>
    <property type="match status" value="1"/>
</dbReference>
<evidence type="ECO:0000256" key="3">
    <source>
        <dbReference type="ARBA" id="ARBA00022833"/>
    </source>
</evidence>
<reference evidence="8 9" key="1">
    <citation type="submission" date="2019-11" db="EMBL/GenBank/DDBJ databases">
        <title>Pseudooceanicola pacifica sp. nov., isolated from deep-sea sediment of the Pacific Ocean.</title>
        <authorList>
            <person name="Lyu L."/>
        </authorList>
    </citation>
    <scope>NUCLEOTIDE SEQUENCE [LARGE SCALE GENOMIC DNA]</scope>
    <source>
        <strain evidence="8 9">216_PA32_1</strain>
    </source>
</reference>
<dbReference type="SUPFAM" id="SSF51735">
    <property type="entry name" value="NAD(P)-binding Rossmann-fold domains"/>
    <property type="match status" value="1"/>
</dbReference>
<dbReference type="RefSeq" id="WP_160383574.1">
    <property type="nucleotide sequence ID" value="NZ_WNXQ01000010.1"/>
</dbReference>
<keyword evidence="9" id="KW-1185">Reference proteome</keyword>
<accession>A0A844WFQ2</accession>
<dbReference type="EMBL" id="WNXQ01000010">
    <property type="protein sequence ID" value="MWB79360.1"/>
    <property type="molecule type" value="Genomic_DNA"/>
</dbReference>
<dbReference type="InterPro" id="IPR013149">
    <property type="entry name" value="ADH-like_C"/>
</dbReference>
<dbReference type="SMART" id="SM00829">
    <property type="entry name" value="PKS_ER"/>
    <property type="match status" value="1"/>
</dbReference>
<dbReference type="FunFam" id="3.40.50.720:FF:000003">
    <property type="entry name" value="S-(hydroxymethyl)glutathione dehydrogenase"/>
    <property type="match status" value="1"/>
</dbReference>
<proteinExistence type="inferred from homology"/>
<evidence type="ECO:0000313" key="9">
    <source>
        <dbReference type="Proteomes" id="UP000443843"/>
    </source>
</evidence>
<dbReference type="InterPro" id="IPR011032">
    <property type="entry name" value="GroES-like_sf"/>
</dbReference>
<evidence type="ECO:0000256" key="6">
    <source>
        <dbReference type="RuleBase" id="RU361277"/>
    </source>
</evidence>
<dbReference type="Gene3D" id="3.90.180.10">
    <property type="entry name" value="Medium-chain alcohol dehydrogenases, catalytic domain"/>
    <property type="match status" value="1"/>
</dbReference>
<dbReference type="PANTHER" id="PTHR43880">
    <property type="entry name" value="ALCOHOL DEHYDROGENASE"/>
    <property type="match status" value="1"/>
</dbReference>
<dbReference type="Gene3D" id="3.40.50.720">
    <property type="entry name" value="NAD(P)-binding Rossmann-like Domain"/>
    <property type="match status" value="1"/>
</dbReference>
<dbReference type="SUPFAM" id="SSF50129">
    <property type="entry name" value="GroES-like"/>
    <property type="match status" value="2"/>
</dbReference>
<organism evidence="8 9">
    <name type="scientific">Pseudooceanicola pacificus</name>
    <dbReference type="NCBI Taxonomy" id="2676438"/>
    <lineage>
        <taxon>Bacteria</taxon>
        <taxon>Pseudomonadati</taxon>
        <taxon>Pseudomonadota</taxon>
        <taxon>Alphaproteobacteria</taxon>
        <taxon>Rhodobacterales</taxon>
        <taxon>Paracoccaceae</taxon>
        <taxon>Pseudooceanicola</taxon>
    </lineage>
</organism>
<keyword evidence="5" id="KW-0520">NAD</keyword>